<keyword evidence="2" id="KW-0328">Glycosyltransferase</keyword>
<feature type="coiled-coil region" evidence="4">
    <location>
        <begin position="31"/>
        <end position="58"/>
    </location>
</feature>
<reference evidence="8" key="1">
    <citation type="submission" date="2018-07" db="EMBL/GenBank/DDBJ databases">
        <authorList>
            <person name="Quirk P.G."/>
            <person name="Krulwich T.A."/>
        </authorList>
    </citation>
    <scope>NUCLEOTIDE SEQUENCE</scope>
</reference>
<evidence type="ECO:0000259" key="7">
    <source>
        <dbReference type="Pfam" id="PF23524"/>
    </source>
</evidence>
<feature type="domain" description="MGAT4 conserved region" evidence="6">
    <location>
        <begin position="111"/>
        <end position="383"/>
    </location>
</feature>
<accession>A0A336MJE0</accession>
<keyword evidence="5" id="KW-0812">Transmembrane</keyword>
<dbReference type="PANTHER" id="PTHR12062">
    <property type="entry name" value="N-ACETYLGLUCOSAMINYLTRANSFERASE VI"/>
    <property type="match status" value="1"/>
</dbReference>
<dbReference type="PANTHER" id="PTHR12062:SF9">
    <property type="entry name" value="ALPHA-1,3-MANNOSYL-GLYCOPROTEIN 4-BETA-N-ACETYLGLUCOSAMINYLTRANSFERASE A, ISOFORM A"/>
    <property type="match status" value="1"/>
</dbReference>
<keyword evidence="3" id="KW-0808">Transferase</keyword>
<name>A0A336MJE0_CULSO</name>
<evidence type="ECO:0000256" key="1">
    <source>
        <dbReference type="ARBA" id="ARBA00004922"/>
    </source>
</evidence>
<comment type="pathway">
    <text evidence="1">Protein modification; protein glycosylation.</text>
</comment>
<dbReference type="VEuPathDB" id="VectorBase:CSON000695"/>
<feature type="domain" description="MGAT4 A/B/C C-terminal" evidence="7">
    <location>
        <begin position="419"/>
        <end position="499"/>
    </location>
</feature>
<evidence type="ECO:0000259" key="6">
    <source>
        <dbReference type="Pfam" id="PF04666"/>
    </source>
</evidence>
<evidence type="ECO:0000256" key="3">
    <source>
        <dbReference type="ARBA" id="ARBA00022679"/>
    </source>
</evidence>
<dbReference type="InterPro" id="IPR056576">
    <property type="entry name" value="MGAT4_A/B/C_C"/>
</dbReference>
<dbReference type="AlphaFoldDB" id="A0A336MJE0"/>
<keyword evidence="5" id="KW-1133">Transmembrane helix</keyword>
<protein>
    <submittedName>
        <fullName evidence="8">CSON000695 protein</fullName>
    </submittedName>
</protein>
<evidence type="ECO:0000256" key="4">
    <source>
        <dbReference type="SAM" id="Coils"/>
    </source>
</evidence>
<dbReference type="GO" id="GO:0008375">
    <property type="term" value="F:acetylglucosaminyltransferase activity"/>
    <property type="evidence" value="ECO:0007669"/>
    <property type="project" value="TreeGrafter"/>
</dbReference>
<dbReference type="GO" id="GO:0006487">
    <property type="term" value="P:protein N-linked glycosylation"/>
    <property type="evidence" value="ECO:0007669"/>
    <property type="project" value="TreeGrafter"/>
</dbReference>
<dbReference type="EMBL" id="UFQT01001111">
    <property type="protein sequence ID" value="SSX28953.1"/>
    <property type="molecule type" value="Genomic_DNA"/>
</dbReference>
<proteinExistence type="predicted"/>
<dbReference type="GO" id="GO:0005783">
    <property type="term" value="C:endoplasmic reticulum"/>
    <property type="evidence" value="ECO:0007669"/>
    <property type="project" value="TreeGrafter"/>
</dbReference>
<dbReference type="Pfam" id="PF04666">
    <property type="entry name" value="MGAT4_cons"/>
    <property type="match status" value="1"/>
</dbReference>
<keyword evidence="5" id="KW-0472">Membrane</keyword>
<dbReference type="InterPro" id="IPR057279">
    <property type="entry name" value="MGAT4"/>
</dbReference>
<keyword evidence="4" id="KW-0175">Coiled coil</keyword>
<evidence type="ECO:0000256" key="5">
    <source>
        <dbReference type="SAM" id="Phobius"/>
    </source>
</evidence>
<feature type="transmembrane region" description="Helical" evidence="5">
    <location>
        <begin position="6"/>
        <end position="26"/>
    </location>
</feature>
<dbReference type="GO" id="GO:0005793">
    <property type="term" value="C:endoplasmic reticulum-Golgi intermediate compartment"/>
    <property type="evidence" value="ECO:0007669"/>
    <property type="project" value="TreeGrafter"/>
</dbReference>
<gene>
    <name evidence="8" type="primary">CSON000695</name>
</gene>
<dbReference type="Pfam" id="PF23524">
    <property type="entry name" value="MGAT4A_C"/>
    <property type="match status" value="1"/>
</dbReference>
<dbReference type="GO" id="GO:0005795">
    <property type="term" value="C:Golgi stack"/>
    <property type="evidence" value="ECO:0007669"/>
    <property type="project" value="TreeGrafter"/>
</dbReference>
<evidence type="ECO:0000313" key="8">
    <source>
        <dbReference type="EMBL" id="SSX28953.1"/>
    </source>
</evidence>
<dbReference type="InterPro" id="IPR006759">
    <property type="entry name" value="Glyco_transf_54"/>
</dbReference>
<organism evidence="8">
    <name type="scientific">Culicoides sonorensis</name>
    <name type="common">Biting midge</name>
    <dbReference type="NCBI Taxonomy" id="179676"/>
    <lineage>
        <taxon>Eukaryota</taxon>
        <taxon>Metazoa</taxon>
        <taxon>Ecdysozoa</taxon>
        <taxon>Arthropoda</taxon>
        <taxon>Hexapoda</taxon>
        <taxon>Insecta</taxon>
        <taxon>Pterygota</taxon>
        <taxon>Neoptera</taxon>
        <taxon>Endopterygota</taxon>
        <taxon>Diptera</taxon>
        <taxon>Nematocera</taxon>
        <taxon>Chironomoidea</taxon>
        <taxon>Ceratopogonidae</taxon>
        <taxon>Ceratopogoninae</taxon>
        <taxon>Culicoides</taxon>
        <taxon>Monoculicoides</taxon>
    </lineage>
</organism>
<sequence length="507" mass="58405">MCKKKLFLVIIAFILPILLIFYHGTIDFSLISEWTKRLAELESNLEHYKSMYRIKQEDVIILSSFLGLLTNISINNTYFENLSSDTQHVIKNISNKLTAPSSVRLPSIQQSFLPHLIQDTDALRPAYLLSKGRKDVSIVLGIPSVKRIKQSYLISTLDNLLTNMNEEEQNETLIVVFIAETDFEYVQLVAKEIEIRFSHYVACGLIEILSPSPSYYPSWKNLKKTLNDPVERVKWRSKQNLDFAYMMAYSQSKGTFYVQLEDDILAKTGFITIIKNFALEKTVKKIPWFVLDFCQLGFIGKLFKSTDLSYLITYFQMFYNDQPVDWLLEHLIYTKICNWDKAMKACKAEKSKLWVHYKPSLFQHIGTTSSLKGKIQKLKDKQFGKINNFYPHSNLAAYVKTNIATYKSYTLEKAYKGDKTGNFEHPSDILDSNTTVEVAPLFSKNMTQNGGKNSDNFIVIGRFNKFGIAEGTIDKNIGLIKELRLHIHVDSENWIILSEVMIVGTQR</sequence>
<evidence type="ECO:0000256" key="2">
    <source>
        <dbReference type="ARBA" id="ARBA00022676"/>
    </source>
</evidence>